<name>A0ACC4BFL6_POPAL</name>
<dbReference type="EMBL" id="RCHU02000011">
    <property type="protein sequence ID" value="KAL3577373.1"/>
    <property type="molecule type" value="Genomic_DNA"/>
</dbReference>
<organism evidence="1 2">
    <name type="scientific">Populus alba</name>
    <name type="common">White poplar</name>
    <dbReference type="NCBI Taxonomy" id="43335"/>
    <lineage>
        <taxon>Eukaryota</taxon>
        <taxon>Viridiplantae</taxon>
        <taxon>Streptophyta</taxon>
        <taxon>Embryophyta</taxon>
        <taxon>Tracheophyta</taxon>
        <taxon>Spermatophyta</taxon>
        <taxon>Magnoliopsida</taxon>
        <taxon>eudicotyledons</taxon>
        <taxon>Gunneridae</taxon>
        <taxon>Pentapetalae</taxon>
        <taxon>rosids</taxon>
        <taxon>fabids</taxon>
        <taxon>Malpighiales</taxon>
        <taxon>Salicaceae</taxon>
        <taxon>Saliceae</taxon>
        <taxon>Populus</taxon>
    </lineage>
</organism>
<proteinExistence type="predicted"/>
<keyword evidence="2" id="KW-1185">Reference proteome</keyword>
<dbReference type="Proteomes" id="UP000309997">
    <property type="component" value="Unassembled WGS sequence"/>
</dbReference>
<evidence type="ECO:0000313" key="2">
    <source>
        <dbReference type="Proteomes" id="UP000309997"/>
    </source>
</evidence>
<gene>
    <name evidence="1" type="ORF">D5086_022656</name>
</gene>
<reference evidence="1 2" key="1">
    <citation type="journal article" date="2024" name="Plant Biotechnol. J.">
        <title>Genome and CRISPR/Cas9 system of a widespread forest tree (Populus alba) in the world.</title>
        <authorList>
            <person name="Liu Y.J."/>
            <person name="Jiang P.F."/>
            <person name="Han X.M."/>
            <person name="Li X.Y."/>
            <person name="Wang H.M."/>
            <person name="Wang Y.J."/>
            <person name="Wang X.X."/>
            <person name="Zeng Q.Y."/>
        </authorList>
    </citation>
    <scope>NUCLEOTIDE SEQUENCE [LARGE SCALE GENOMIC DNA]</scope>
    <source>
        <strain evidence="2">cv. PAL-ZL1</strain>
    </source>
</reference>
<accession>A0ACC4BFL6</accession>
<protein>
    <submittedName>
        <fullName evidence="1">Uncharacterized protein</fullName>
    </submittedName>
</protein>
<sequence>MLADSHKNIIKHNQANKMSSHYPGKIVQDEVNMRSNLEASSDNSYLHTEHGDKVGDSKMIVGLRNETDQ</sequence>
<comment type="caution">
    <text evidence="1">The sequence shown here is derived from an EMBL/GenBank/DDBJ whole genome shotgun (WGS) entry which is preliminary data.</text>
</comment>
<evidence type="ECO:0000313" key="1">
    <source>
        <dbReference type="EMBL" id="KAL3577373.1"/>
    </source>
</evidence>